<name>A0A7G7GCU4_9BACT</name>
<reference evidence="3 4" key="1">
    <citation type="journal article" date="2018" name="Int. J. Syst. Evol. Microbiol.">
        <title>Adhaeribacter swui sp. nov., isolated from wet mud.</title>
        <authorList>
            <person name="Kim D.U."/>
            <person name="Kim K.W."/>
            <person name="Kang M.S."/>
            <person name="Kim J.Y."/>
            <person name="Jang J.H."/>
            <person name="Kim M.K."/>
        </authorList>
    </citation>
    <scope>NUCLEOTIDE SEQUENCE [LARGE SCALE GENOMIC DNA]</scope>
    <source>
        <strain evidence="3 4">KCTC 52873</strain>
    </source>
</reference>
<dbReference type="Proteomes" id="UP000515237">
    <property type="component" value="Chromosome"/>
</dbReference>
<evidence type="ECO:0000313" key="3">
    <source>
        <dbReference type="EMBL" id="QNF34978.1"/>
    </source>
</evidence>
<evidence type="ECO:0000313" key="4">
    <source>
        <dbReference type="Proteomes" id="UP000515237"/>
    </source>
</evidence>
<dbReference type="AlphaFoldDB" id="A0A7G7GCU4"/>
<proteinExistence type="predicted"/>
<accession>A0A7G7GCU4</accession>
<dbReference type="InterPro" id="IPR017946">
    <property type="entry name" value="PLC-like_Pdiesterase_TIM-brl"/>
</dbReference>
<dbReference type="InterPro" id="IPR039559">
    <property type="entry name" value="AIM6_PI-PLC-like_dom"/>
</dbReference>
<sequence>MKKLSGITLFLLLFGQIAQGQARYTSANVHSHNDYQQPVPFHNAYQHKVGSIEADVFLKNNELYVAHELKEIAPERTLDALYLKPLQQQIQKNNGTAYPNAQAVLQILIDLKTPGASTLPVLVRKLEKYPEIKNNRTIQIVISGDKPDPSTWATFPGFIHFDGLPGQVYNPEQAKRVSLVSANFRKYSRWNGKGKIEAAELTKIKQLIDSVHHQNQKMRFWATPDNEDSWKTLMNQGVDFIGTDAVTELTTFLKNYRPAN</sequence>
<keyword evidence="4" id="KW-1185">Reference proteome</keyword>
<evidence type="ECO:0000256" key="1">
    <source>
        <dbReference type="ARBA" id="ARBA00014286"/>
    </source>
</evidence>
<dbReference type="KEGG" id="aswu:HUW51_20470"/>
<dbReference type="SUPFAM" id="SSF51695">
    <property type="entry name" value="PLC-like phosphodiesterases"/>
    <property type="match status" value="1"/>
</dbReference>
<feature type="chain" id="PRO_5028819089" description="Altered inheritance of mitochondria protein 6" evidence="2">
    <location>
        <begin position="21"/>
        <end position="260"/>
    </location>
</feature>
<evidence type="ECO:0000256" key="2">
    <source>
        <dbReference type="SAM" id="SignalP"/>
    </source>
</evidence>
<dbReference type="PANTHER" id="PTHR31571:SF1">
    <property type="entry name" value="ALTERED INHERITANCE OF MITOCHONDRIA PROTEIN 6"/>
    <property type="match status" value="1"/>
</dbReference>
<keyword evidence="2" id="KW-0732">Signal</keyword>
<dbReference type="Gene3D" id="3.20.20.190">
    <property type="entry name" value="Phosphatidylinositol (PI) phosphodiesterase"/>
    <property type="match status" value="1"/>
</dbReference>
<dbReference type="InterPro" id="IPR051236">
    <property type="entry name" value="HAT_RTT109-like"/>
</dbReference>
<protein>
    <recommendedName>
        <fullName evidence="1">Altered inheritance of mitochondria protein 6</fullName>
    </recommendedName>
</protein>
<gene>
    <name evidence="3" type="ORF">HUW51_20470</name>
</gene>
<dbReference type="GO" id="GO:0008081">
    <property type="term" value="F:phosphoric diester hydrolase activity"/>
    <property type="evidence" value="ECO:0007669"/>
    <property type="project" value="InterPro"/>
</dbReference>
<organism evidence="3 4">
    <name type="scientific">Adhaeribacter swui</name>
    <dbReference type="NCBI Taxonomy" id="2086471"/>
    <lineage>
        <taxon>Bacteria</taxon>
        <taxon>Pseudomonadati</taxon>
        <taxon>Bacteroidota</taxon>
        <taxon>Cytophagia</taxon>
        <taxon>Cytophagales</taxon>
        <taxon>Hymenobacteraceae</taxon>
        <taxon>Adhaeribacter</taxon>
    </lineage>
</organism>
<dbReference type="EMBL" id="CP055156">
    <property type="protein sequence ID" value="QNF34978.1"/>
    <property type="molecule type" value="Genomic_DNA"/>
</dbReference>
<dbReference type="PANTHER" id="PTHR31571">
    <property type="entry name" value="ALTERED INHERITANCE OF MITOCHONDRIA PROTEIN 6"/>
    <property type="match status" value="1"/>
</dbReference>
<feature type="signal peptide" evidence="2">
    <location>
        <begin position="1"/>
        <end position="20"/>
    </location>
</feature>
<dbReference type="RefSeq" id="WP_185271471.1">
    <property type="nucleotide sequence ID" value="NZ_CP055156.1"/>
</dbReference>
<dbReference type="CDD" id="cd08577">
    <property type="entry name" value="PI-PLCc_GDPD_SF_unchar3"/>
    <property type="match status" value="1"/>
</dbReference>
<dbReference type="GO" id="GO:0006629">
    <property type="term" value="P:lipid metabolic process"/>
    <property type="evidence" value="ECO:0007669"/>
    <property type="project" value="InterPro"/>
</dbReference>